<dbReference type="EMBL" id="PCXL01000017">
    <property type="protein sequence ID" value="PIR37709.1"/>
    <property type="molecule type" value="Genomic_DNA"/>
</dbReference>
<dbReference type="GO" id="GO:0065002">
    <property type="term" value="P:intracellular protein transmembrane transport"/>
    <property type="evidence" value="ECO:0007669"/>
    <property type="project" value="UniProtKB-UniRule"/>
</dbReference>
<evidence type="ECO:0000256" key="2">
    <source>
        <dbReference type="ARBA" id="ARBA00022448"/>
    </source>
</evidence>
<feature type="transmembrane region" description="Helical" evidence="9">
    <location>
        <begin position="321"/>
        <end position="342"/>
    </location>
</feature>
<organism evidence="13 14">
    <name type="scientific">Candidatus Zambryskibacteria bacterium CG10_big_fil_rev_8_21_14_0_10_42_12</name>
    <dbReference type="NCBI Taxonomy" id="1975115"/>
    <lineage>
        <taxon>Bacteria</taxon>
        <taxon>Candidatus Zambryskiibacteriota</taxon>
    </lineage>
</organism>
<evidence type="ECO:0000256" key="9">
    <source>
        <dbReference type="HAMAP-Rule" id="MF_01463"/>
    </source>
</evidence>
<dbReference type="GO" id="GO:0015450">
    <property type="term" value="F:protein-transporting ATPase activity"/>
    <property type="evidence" value="ECO:0007669"/>
    <property type="project" value="InterPro"/>
</dbReference>
<sequence>MKNYTIWSVIYILIFAGIGLYFLGNYPSFKSNSNFVLGLDLAGGTELVYTADVTGIPSNEINERMESLKEVIERRVNIFGVSEPIIQVESAGLVSGNTDHRLIVELPAVTDIDQAVAQIGKTPTLEFKLVAPESLEILDENTEPQFVDTGLTGRLVSRAQVSFQGGAQGTGPSEPVVVVDFNTEGAELFEQLTGEHVGEPLAIFLDGELLSAPVIREQISGGQAVVSGSFTIDEAKQLSRDLNFGALPVPITLSTSQVIGPTLGESALEAGIVAAIWSLVLVSLFLIIWYRVPGVVASLALLVYAIVTLTLFKLIPVTLSAAGLAGFVMTIGTAIDANILIFERMKEELKNGKTLLDAMNEGFSRAWPSIRDSNLSNIIIAVILFWVGTASVKGFALTLGLGTLVSMFSAITISRIFLKGAGGIVGKYTSLFMSGITR</sequence>
<comment type="subunit">
    <text evidence="9">Forms a complex with SecF. Part of the essential Sec protein translocation apparatus which comprises SecA, SecYEG and auxiliary proteins SecDF. Other proteins may also be involved.</text>
</comment>
<feature type="domain" description="Protein translocase subunit SecDF P1" evidence="11">
    <location>
        <begin position="65"/>
        <end position="131"/>
    </location>
</feature>
<feature type="transmembrane region" description="Helical" evidence="9">
    <location>
        <begin position="296"/>
        <end position="315"/>
    </location>
</feature>
<dbReference type="InterPro" id="IPR054384">
    <property type="entry name" value="SecDF_P1_head"/>
</dbReference>
<evidence type="ECO:0000259" key="10">
    <source>
        <dbReference type="Pfam" id="PF02355"/>
    </source>
</evidence>
<dbReference type="InterPro" id="IPR055344">
    <property type="entry name" value="SecD_SecF_C_bact"/>
</dbReference>
<gene>
    <name evidence="9 13" type="primary">secD</name>
    <name evidence="13" type="ORF">COV34_03035</name>
</gene>
<keyword evidence="5 9" id="KW-0653">Protein transport</keyword>
<feature type="domain" description="SecDF P1 head subdomain" evidence="12">
    <location>
        <begin position="145"/>
        <end position="249"/>
    </location>
</feature>
<dbReference type="NCBIfam" id="TIGR01129">
    <property type="entry name" value="secD"/>
    <property type="match status" value="1"/>
</dbReference>
<evidence type="ECO:0000256" key="7">
    <source>
        <dbReference type="ARBA" id="ARBA00023010"/>
    </source>
</evidence>
<dbReference type="AlphaFoldDB" id="A0A2H0QTS9"/>
<protein>
    <recommendedName>
        <fullName evidence="9">Protein translocase subunit SecD</fullName>
    </recommendedName>
</protein>
<dbReference type="Pfam" id="PF02355">
    <property type="entry name" value="SecD_SecF_C"/>
    <property type="match status" value="1"/>
</dbReference>
<reference evidence="13 14" key="1">
    <citation type="submission" date="2017-09" db="EMBL/GenBank/DDBJ databases">
        <title>Depth-based differentiation of microbial function through sediment-hosted aquifers and enrichment of novel symbionts in the deep terrestrial subsurface.</title>
        <authorList>
            <person name="Probst A.J."/>
            <person name="Ladd B."/>
            <person name="Jarett J.K."/>
            <person name="Geller-Mcgrath D.E."/>
            <person name="Sieber C.M."/>
            <person name="Emerson J.B."/>
            <person name="Anantharaman K."/>
            <person name="Thomas B.C."/>
            <person name="Malmstrom R."/>
            <person name="Stieglmeier M."/>
            <person name="Klingl A."/>
            <person name="Woyke T."/>
            <person name="Ryan C.M."/>
            <person name="Banfield J.F."/>
        </authorList>
    </citation>
    <scope>NUCLEOTIDE SEQUENCE [LARGE SCALE GENOMIC DNA]</scope>
    <source>
        <strain evidence="13">CG10_big_fil_rev_8_21_14_0_10_42_12</strain>
    </source>
</reference>
<accession>A0A2H0QTS9</accession>
<evidence type="ECO:0000313" key="13">
    <source>
        <dbReference type="EMBL" id="PIR37709.1"/>
    </source>
</evidence>
<dbReference type="GO" id="GO:0005886">
    <property type="term" value="C:plasma membrane"/>
    <property type="evidence" value="ECO:0007669"/>
    <property type="project" value="UniProtKB-SubCell"/>
</dbReference>
<name>A0A2H0QTS9_9BACT</name>
<feature type="transmembrane region" description="Helical" evidence="9">
    <location>
        <begin position="270"/>
        <end position="289"/>
    </location>
</feature>
<comment type="similarity">
    <text evidence="9">Belongs to the SecD/SecF family. SecD subfamily.</text>
</comment>
<dbReference type="Gene3D" id="3.30.70.3400">
    <property type="match status" value="1"/>
</dbReference>
<feature type="domain" description="Protein export membrane protein SecD/SecF C-terminal" evidence="10">
    <location>
        <begin position="255"/>
        <end position="415"/>
    </location>
</feature>
<dbReference type="Pfam" id="PF22599">
    <property type="entry name" value="SecDF_P1_head"/>
    <property type="match status" value="1"/>
</dbReference>
<dbReference type="InterPro" id="IPR048631">
    <property type="entry name" value="SecD_1st"/>
</dbReference>
<dbReference type="InterPro" id="IPR005791">
    <property type="entry name" value="SecD"/>
</dbReference>
<dbReference type="Pfam" id="PF21760">
    <property type="entry name" value="SecD_1st"/>
    <property type="match status" value="1"/>
</dbReference>
<proteinExistence type="inferred from homology"/>
<feature type="transmembrane region" description="Helical" evidence="9">
    <location>
        <begin position="6"/>
        <end position="24"/>
    </location>
</feature>
<feature type="transmembrane region" description="Helical" evidence="9">
    <location>
        <begin position="398"/>
        <end position="418"/>
    </location>
</feature>
<dbReference type="GO" id="GO:0006605">
    <property type="term" value="P:protein targeting"/>
    <property type="evidence" value="ECO:0007669"/>
    <property type="project" value="UniProtKB-UniRule"/>
</dbReference>
<evidence type="ECO:0000256" key="6">
    <source>
        <dbReference type="ARBA" id="ARBA00022989"/>
    </source>
</evidence>
<dbReference type="InterPro" id="IPR022813">
    <property type="entry name" value="SecD/SecF_arch_bac"/>
</dbReference>
<comment type="caution">
    <text evidence="13">The sequence shown here is derived from an EMBL/GenBank/DDBJ whole genome shotgun (WGS) entry which is preliminary data.</text>
</comment>
<evidence type="ECO:0000256" key="1">
    <source>
        <dbReference type="ARBA" id="ARBA00004651"/>
    </source>
</evidence>
<keyword evidence="3 9" id="KW-1003">Cell membrane</keyword>
<dbReference type="Gene3D" id="1.20.1640.10">
    <property type="entry name" value="Multidrug efflux transporter AcrB transmembrane domain"/>
    <property type="match status" value="1"/>
</dbReference>
<dbReference type="NCBIfam" id="TIGR00916">
    <property type="entry name" value="2A0604s01"/>
    <property type="match status" value="1"/>
</dbReference>
<dbReference type="Proteomes" id="UP000231333">
    <property type="component" value="Unassembled WGS sequence"/>
</dbReference>
<evidence type="ECO:0000256" key="3">
    <source>
        <dbReference type="ARBA" id="ARBA00022475"/>
    </source>
</evidence>
<keyword evidence="4 9" id="KW-0812">Transmembrane</keyword>
<keyword evidence="6 9" id="KW-1133">Transmembrane helix</keyword>
<dbReference type="HAMAP" id="MF_01463_B">
    <property type="entry name" value="SecD_B"/>
    <property type="match status" value="1"/>
</dbReference>
<evidence type="ECO:0000313" key="14">
    <source>
        <dbReference type="Proteomes" id="UP000231333"/>
    </source>
</evidence>
<keyword evidence="7 9" id="KW-0811">Translocation</keyword>
<dbReference type="SUPFAM" id="SSF82866">
    <property type="entry name" value="Multidrug efflux transporter AcrB transmembrane domain"/>
    <property type="match status" value="1"/>
</dbReference>
<dbReference type="PANTHER" id="PTHR30081">
    <property type="entry name" value="PROTEIN-EXPORT MEMBRANE PROTEIN SEC"/>
    <property type="match status" value="1"/>
</dbReference>
<feature type="transmembrane region" description="Helical" evidence="9">
    <location>
        <begin position="375"/>
        <end position="392"/>
    </location>
</feature>
<comment type="subcellular location">
    <subcellularLocation>
        <location evidence="1 9">Cell membrane</location>
        <topology evidence="1 9">Multi-pass membrane protein</topology>
    </subcellularLocation>
</comment>
<evidence type="ECO:0000256" key="5">
    <source>
        <dbReference type="ARBA" id="ARBA00022927"/>
    </source>
</evidence>
<evidence type="ECO:0000259" key="12">
    <source>
        <dbReference type="Pfam" id="PF22599"/>
    </source>
</evidence>
<evidence type="ECO:0000256" key="8">
    <source>
        <dbReference type="ARBA" id="ARBA00023136"/>
    </source>
</evidence>
<keyword evidence="2 9" id="KW-0813">Transport</keyword>
<evidence type="ECO:0000256" key="4">
    <source>
        <dbReference type="ARBA" id="ARBA00022692"/>
    </source>
</evidence>
<keyword evidence="8 9" id="KW-0472">Membrane</keyword>
<evidence type="ECO:0000259" key="11">
    <source>
        <dbReference type="Pfam" id="PF21760"/>
    </source>
</evidence>
<dbReference type="InterPro" id="IPR001036">
    <property type="entry name" value="Acrflvin-R"/>
</dbReference>
<dbReference type="PRINTS" id="PR00702">
    <property type="entry name" value="ACRIFLAVINRP"/>
</dbReference>
<dbReference type="GO" id="GO:0043952">
    <property type="term" value="P:protein transport by the Sec complex"/>
    <property type="evidence" value="ECO:0007669"/>
    <property type="project" value="UniProtKB-UniRule"/>
</dbReference>
<dbReference type="PANTHER" id="PTHR30081:SF1">
    <property type="entry name" value="PROTEIN TRANSLOCASE SUBUNIT SECD"/>
    <property type="match status" value="1"/>
</dbReference>
<comment type="function">
    <text evidence="9">Part of the Sec protein translocase complex. Interacts with the SecYEG preprotein conducting channel. SecDF uses the proton motive force (PMF) to complete protein translocation after the ATP-dependent function of SecA.</text>
</comment>
<dbReference type="Gene3D" id="3.30.1360.200">
    <property type="match status" value="1"/>
</dbReference>
<dbReference type="InterPro" id="IPR048634">
    <property type="entry name" value="SecD_SecF_C"/>
</dbReference>